<keyword evidence="2 6" id="KW-0812">Transmembrane</keyword>
<dbReference type="EMBL" id="FZNX01000004">
    <property type="protein sequence ID" value="SNR70743.1"/>
    <property type="molecule type" value="Genomic_DNA"/>
</dbReference>
<protein>
    <submittedName>
        <fullName evidence="8">Heavy-metal-associated domain-containing protein</fullName>
    </submittedName>
</protein>
<organism evidence="8 9">
    <name type="scientific">Lutibacter flavus</name>
    <dbReference type="NCBI Taxonomy" id="691689"/>
    <lineage>
        <taxon>Bacteria</taxon>
        <taxon>Pseudomonadati</taxon>
        <taxon>Bacteroidota</taxon>
        <taxon>Flavobacteriia</taxon>
        <taxon>Flavobacteriales</taxon>
        <taxon>Flavobacteriaceae</taxon>
        <taxon>Lutibacter</taxon>
    </lineage>
</organism>
<feature type="transmembrane region" description="Helical" evidence="6">
    <location>
        <begin position="180"/>
        <end position="201"/>
    </location>
</feature>
<sequence length="240" mass="27347">MRLNYKISGMTCDGCRTNVEKALNNVNGVEKATVNLKNEEAIIEMEKQIPIEIFQKEISNKYTIKIKELKVTEIVSNQIIEKPKSGFRQLLPLFLIIGYISIASLLINRTSLNLNSFMLDFMGLFYIVFSFFKLLDLKGFPDSFSMYDPIAKKIPIYGWIYPFVETALGLLFLLRFKIELALIITIIVLVITTIGVTKILIDKKSIQCACLGTALKLPMTKATFIENAIMLFMAFWMLSN</sequence>
<name>A0A238YJF2_9FLAO</name>
<dbReference type="GO" id="GO:0030416">
    <property type="term" value="P:methylamine metabolic process"/>
    <property type="evidence" value="ECO:0007669"/>
    <property type="project" value="InterPro"/>
</dbReference>
<dbReference type="PROSITE" id="PS50846">
    <property type="entry name" value="HMA_2"/>
    <property type="match status" value="1"/>
</dbReference>
<evidence type="ECO:0000256" key="6">
    <source>
        <dbReference type="SAM" id="Phobius"/>
    </source>
</evidence>
<evidence type="ECO:0000256" key="2">
    <source>
        <dbReference type="ARBA" id="ARBA00022692"/>
    </source>
</evidence>
<dbReference type="InterPro" id="IPR009908">
    <property type="entry name" value="Methylamine_util_MauE"/>
</dbReference>
<dbReference type="Pfam" id="PF00403">
    <property type="entry name" value="HMA"/>
    <property type="match status" value="1"/>
</dbReference>
<dbReference type="Gene3D" id="3.30.70.100">
    <property type="match status" value="1"/>
</dbReference>
<feature type="transmembrane region" description="Helical" evidence="6">
    <location>
        <begin position="222"/>
        <end position="239"/>
    </location>
</feature>
<dbReference type="RefSeq" id="WP_089378871.1">
    <property type="nucleotide sequence ID" value="NZ_FZNX01000004.1"/>
</dbReference>
<reference evidence="9" key="1">
    <citation type="submission" date="2017-06" db="EMBL/GenBank/DDBJ databases">
        <authorList>
            <person name="Varghese N."/>
            <person name="Submissions S."/>
        </authorList>
    </citation>
    <scope>NUCLEOTIDE SEQUENCE [LARGE SCALE GENOMIC DNA]</scope>
    <source>
        <strain evidence="9">DSM 27993</strain>
    </source>
</reference>
<dbReference type="CDD" id="cd00371">
    <property type="entry name" value="HMA"/>
    <property type="match status" value="1"/>
</dbReference>
<evidence type="ECO:0000256" key="3">
    <source>
        <dbReference type="ARBA" id="ARBA00022723"/>
    </source>
</evidence>
<dbReference type="OrthoDB" id="1521937at2"/>
<dbReference type="Proteomes" id="UP000198412">
    <property type="component" value="Unassembled WGS sequence"/>
</dbReference>
<feature type="domain" description="HMA" evidence="7">
    <location>
        <begin position="1"/>
        <end position="65"/>
    </location>
</feature>
<evidence type="ECO:0000256" key="4">
    <source>
        <dbReference type="ARBA" id="ARBA00022989"/>
    </source>
</evidence>
<dbReference type="GO" id="GO:0046872">
    <property type="term" value="F:metal ion binding"/>
    <property type="evidence" value="ECO:0007669"/>
    <property type="project" value="UniProtKB-KW"/>
</dbReference>
<dbReference type="PROSITE" id="PS01047">
    <property type="entry name" value="HMA_1"/>
    <property type="match status" value="1"/>
</dbReference>
<evidence type="ECO:0000256" key="1">
    <source>
        <dbReference type="ARBA" id="ARBA00004141"/>
    </source>
</evidence>
<dbReference type="GO" id="GO:0016020">
    <property type="term" value="C:membrane"/>
    <property type="evidence" value="ECO:0007669"/>
    <property type="project" value="UniProtKB-SubCell"/>
</dbReference>
<accession>A0A238YJF2</accession>
<evidence type="ECO:0000313" key="8">
    <source>
        <dbReference type="EMBL" id="SNR70743.1"/>
    </source>
</evidence>
<keyword evidence="3" id="KW-0479">Metal-binding</keyword>
<dbReference type="SUPFAM" id="SSF55008">
    <property type="entry name" value="HMA, heavy metal-associated domain"/>
    <property type="match status" value="1"/>
</dbReference>
<keyword evidence="4 6" id="KW-1133">Transmembrane helix</keyword>
<feature type="transmembrane region" description="Helical" evidence="6">
    <location>
        <begin position="114"/>
        <end position="135"/>
    </location>
</feature>
<evidence type="ECO:0000256" key="5">
    <source>
        <dbReference type="ARBA" id="ARBA00023136"/>
    </source>
</evidence>
<feature type="transmembrane region" description="Helical" evidence="6">
    <location>
        <begin position="156"/>
        <end position="174"/>
    </location>
</feature>
<evidence type="ECO:0000313" key="9">
    <source>
        <dbReference type="Proteomes" id="UP000198412"/>
    </source>
</evidence>
<gene>
    <name evidence="8" type="ORF">SAMN04488111_2604</name>
</gene>
<dbReference type="InterPro" id="IPR017969">
    <property type="entry name" value="Heavy-metal-associated_CS"/>
</dbReference>
<proteinExistence type="predicted"/>
<comment type="subcellular location">
    <subcellularLocation>
        <location evidence="1">Membrane</location>
        <topology evidence="1">Multi-pass membrane protein</topology>
    </subcellularLocation>
</comment>
<dbReference type="InterPro" id="IPR036163">
    <property type="entry name" value="HMA_dom_sf"/>
</dbReference>
<dbReference type="Pfam" id="PF07291">
    <property type="entry name" value="MauE"/>
    <property type="match status" value="1"/>
</dbReference>
<keyword evidence="9" id="KW-1185">Reference proteome</keyword>
<dbReference type="AlphaFoldDB" id="A0A238YJF2"/>
<evidence type="ECO:0000259" key="7">
    <source>
        <dbReference type="PROSITE" id="PS50846"/>
    </source>
</evidence>
<keyword evidence="5 6" id="KW-0472">Membrane</keyword>
<feature type="transmembrane region" description="Helical" evidence="6">
    <location>
        <begin position="90"/>
        <end position="108"/>
    </location>
</feature>
<dbReference type="InterPro" id="IPR006121">
    <property type="entry name" value="HMA_dom"/>
</dbReference>